<evidence type="ECO:0000256" key="5">
    <source>
        <dbReference type="ARBA" id="ARBA00022614"/>
    </source>
</evidence>
<evidence type="ECO:0000256" key="2">
    <source>
        <dbReference type="ARBA" id="ARBA00006286"/>
    </source>
</evidence>
<protein>
    <recommendedName>
        <fullName evidence="3">Tubulin-specific chaperone E</fullName>
    </recommendedName>
    <alternativeName>
        <fullName evidence="8">Tubulin-folding cofactor E</fullName>
    </alternativeName>
</protein>
<comment type="subcellular location">
    <subcellularLocation>
        <location evidence="1">Cytoplasm</location>
    </subcellularLocation>
</comment>
<dbReference type="AlphaFoldDB" id="A0AAD8EKI3"/>
<dbReference type="Gene3D" id="2.30.30.190">
    <property type="entry name" value="CAP Gly-rich-like domain"/>
    <property type="match status" value="1"/>
</dbReference>
<dbReference type="EMBL" id="JASPKZ010003797">
    <property type="protein sequence ID" value="KAJ9592917.1"/>
    <property type="molecule type" value="Genomic_DNA"/>
</dbReference>
<dbReference type="PANTHER" id="PTHR18849">
    <property type="entry name" value="LEUCINE RICH REPEAT PROTEIN"/>
    <property type="match status" value="1"/>
</dbReference>
<evidence type="ECO:0000256" key="8">
    <source>
        <dbReference type="ARBA" id="ARBA00030180"/>
    </source>
</evidence>
<dbReference type="SUPFAM" id="SSF74924">
    <property type="entry name" value="Cap-Gly domain"/>
    <property type="match status" value="1"/>
</dbReference>
<feature type="non-terminal residue" evidence="10">
    <location>
        <position position="1"/>
    </location>
</feature>
<dbReference type="PROSITE" id="PS51450">
    <property type="entry name" value="LRR"/>
    <property type="match status" value="1"/>
</dbReference>
<dbReference type="InterPro" id="IPR001611">
    <property type="entry name" value="Leu-rich_rpt"/>
</dbReference>
<dbReference type="SMART" id="SM01052">
    <property type="entry name" value="CAP_GLY"/>
    <property type="match status" value="1"/>
</dbReference>
<dbReference type="SUPFAM" id="SSF52058">
    <property type="entry name" value="L domain-like"/>
    <property type="match status" value="1"/>
</dbReference>
<keyword evidence="7" id="KW-0143">Chaperone</keyword>
<evidence type="ECO:0000313" key="11">
    <source>
        <dbReference type="Proteomes" id="UP001233999"/>
    </source>
</evidence>
<keyword evidence="11" id="KW-1185">Reference proteome</keyword>
<dbReference type="InterPro" id="IPR032675">
    <property type="entry name" value="LRR_dom_sf"/>
</dbReference>
<proteinExistence type="inferred from homology"/>
<comment type="similarity">
    <text evidence="2">Belongs to the TBCE family.</text>
</comment>
<evidence type="ECO:0000256" key="1">
    <source>
        <dbReference type="ARBA" id="ARBA00004496"/>
    </source>
</evidence>
<keyword evidence="4" id="KW-0963">Cytoplasm</keyword>
<evidence type="ECO:0000256" key="7">
    <source>
        <dbReference type="ARBA" id="ARBA00023186"/>
    </source>
</evidence>
<evidence type="ECO:0000256" key="6">
    <source>
        <dbReference type="ARBA" id="ARBA00022737"/>
    </source>
</evidence>
<dbReference type="PROSITE" id="PS50245">
    <property type="entry name" value="CAP_GLY_2"/>
    <property type="match status" value="1"/>
</dbReference>
<reference evidence="10" key="1">
    <citation type="journal article" date="2023" name="IScience">
        <title>Live-bearing cockroach genome reveals convergent evolutionary mechanisms linked to viviparity in insects and beyond.</title>
        <authorList>
            <person name="Fouks B."/>
            <person name="Harrison M.C."/>
            <person name="Mikhailova A.A."/>
            <person name="Marchal E."/>
            <person name="English S."/>
            <person name="Carruthers M."/>
            <person name="Jennings E.C."/>
            <person name="Chiamaka E.L."/>
            <person name="Frigard R.A."/>
            <person name="Pippel M."/>
            <person name="Attardo G.M."/>
            <person name="Benoit J.B."/>
            <person name="Bornberg-Bauer E."/>
            <person name="Tobe S.S."/>
        </authorList>
    </citation>
    <scope>NUCLEOTIDE SEQUENCE</scope>
    <source>
        <strain evidence="10">Stay&amp;Tobe</strain>
    </source>
</reference>
<organism evidence="10 11">
    <name type="scientific">Diploptera punctata</name>
    <name type="common">Pacific beetle cockroach</name>
    <dbReference type="NCBI Taxonomy" id="6984"/>
    <lineage>
        <taxon>Eukaryota</taxon>
        <taxon>Metazoa</taxon>
        <taxon>Ecdysozoa</taxon>
        <taxon>Arthropoda</taxon>
        <taxon>Hexapoda</taxon>
        <taxon>Insecta</taxon>
        <taxon>Pterygota</taxon>
        <taxon>Neoptera</taxon>
        <taxon>Polyneoptera</taxon>
        <taxon>Dictyoptera</taxon>
        <taxon>Blattodea</taxon>
        <taxon>Blaberoidea</taxon>
        <taxon>Blaberidae</taxon>
        <taxon>Diplopterinae</taxon>
        <taxon>Diploptera</taxon>
    </lineage>
</organism>
<gene>
    <name evidence="10" type="ORF">L9F63_015422</name>
</gene>
<dbReference type="FunFam" id="2.30.30.190:FF:000008">
    <property type="entry name" value="Tubulin-specific chaperone E"/>
    <property type="match status" value="1"/>
</dbReference>
<dbReference type="InterPro" id="IPR000938">
    <property type="entry name" value="CAP-Gly_domain"/>
</dbReference>
<dbReference type="PROSITE" id="PS00845">
    <property type="entry name" value="CAP_GLY_1"/>
    <property type="match status" value="1"/>
</dbReference>
<dbReference type="PANTHER" id="PTHR18849:SF0">
    <property type="entry name" value="CILIA- AND FLAGELLA-ASSOCIATED PROTEIN 410-RELATED"/>
    <property type="match status" value="1"/>
</dbReference>
<keyword evidence="5" id="KW-0433">Leucine-rich repeat</keyword>
<evidence type="ECO:0000256" key="3">
    <source>
        <dbReference type="ARBA" id="ARBA00015004"/>
    </source>
</evidence>
<dbReference type="Proteomes" id="UP001233999">
    <property type="component" value="Unassembled WGS sequence"/>
</dbReference>
<name>A0AAD8EKI3_DIPPU</name>
<evidence type="ECO:0000259" key="9">
    <source>
        <dbReference type="PROSITE" id="PS50245"/>
    </source>
</evidence>
<dbReference type="InterPro" id="IPR036859">
    <property type="entry name" value="CAP-Gly_dom_sf"/>
</dbReference>
<dbReference type="GO" id="GO:0007010">
    <property type="term" value="P:cytoskeleton organization"/>
    <property type="evidence" value="ECO:0007669"/>
    <property type="project" value="TreeGrafter"/>
</dbReference>
<keyword evidence="6" id="KW-0677">Repeat</keyword>
<reference evidence="10" key="2">
    <citation type="submission" date="2023-05" db="EMBL/GenBank/DDBJ databases">
        <authorList>
            <person name="Fouks B."/>
        </authorList>
    </citation>
    <scope>NUCLEOTIDE SEQUENCE</scope>
    <source>
        <strain evidence="10">Stay&amp;Tobe</strain>
        <tissue evidence="10">Testes</tissue>
    </source>
</reference>
<dbReference type="GO" id="GO:0005737">
    <property type="term" value="C:cytoplasm"/>
    <property type="evidence" value="ECO:0007669"/>
    <property type="project" value="UniProtKB-SubCell"/>
</dbReference>
<accession>A0AAD8EKI3</accession>
<evidence type="ECO:0000256" key="4">
    <source>
        <dbReference type="ARBA" id="ARBA00022490"/>
    </source>
</evidence>
<feature type="domain" description="CAP-Gly" evidence="9">
    <location>
        <begin position="37"/>
        <end position="81"/>
    </location>
</feature>
<dbReference type="Gene3D" id="3.80.10.10">
    <property type="entry name" value="Ribonuclease Inhibitor"/>
    <property type="match status" value="2"/>
</dbReference>
<evidence type="ECO:0000313" key="10">
    <source>
        <dbReference type="EMBL" id="KAJ9592917.1"/>
    </source>
</evidence>
<sequence>MVSVNSTDKMTLDDSVLLKVGQRVECNGHYGTIGYVGEVPPTKGTWLGVDWDDPSRGKHNGSHNGVTYFNTRHPTSGSFVRLEKVNFGRSCPSAIRCRYGEVENDETAGINKKNLALLQREINARFLEVVGFDKVNKKQRNYFHNDYILVLSLPCLKNMKYELLNLCPNIQELDLSRNLTNSWHSLAVIAAQLKFLRILNISENKLEIPNDPTELRDAFQNLQHIIMGNMEYSWSQILSCAAMWPNIEKLQVPFNKMTIIETPRVEVLQRLISLDIEGNSLHNWEHINKLGNLPCLEYLNASNTGISDISFPTSQPENKTKLFPVLKQLHLSENNIQTWDSINELNKLAVLEELRFRENPVLQQENVETSRQLVIARIADLKNLNGVVITNDERKGAEIDYLKKYGVLWIGATKTTDVQYHKHIMDTFVDSHPRYLQLIESDFVITLQCM</sequence>
<dbReference type="Pfam" id="PF01302">
    <property type="entry name" value="CAP_GLY"/>
    <property type="match status" value="1"/>
</dbReference>
<comment type="caution">
    <text evidence="10">The sequence shown here is derived from an EMBL/GenBank/DDBJ whole genome shotgun (WGS) entry which is preliminary data.</text>
</comment>